<feature type="transmembrane region" description="Helical" evidence="2">
    <location>
        <begin position="654"/>
        <end position="674"/>
    </location>
</feature>
<evidence type="ECO:0000313" key="4">
    <source>
        <dbReference type="EMBL" id="EFJ31499.1"/>
    </source>
</evidence>
<dbReference type="InterPro" id="IPR048354">
    <property type="entry name" value="TOD1_MUCI70_glycTrfase_dom"/>
</dbReference>
<evidence type="ECO:0000259" key="3">
    <source>
        <dbReference type="Pfam" id="PF04765"/>
    </source>
</evidence>
<keyword evidence="2" id="KW-0812">Transmembrane</keyword>
<feature type="transmembrane region" description="Helical" evidence="2">
    <location>
        <begin position="772"/>
        <end position="795"/>
    </location>
</feature>
<feature type="transmembrane region" description="Helical" evidence="2">
    <location>
        <begin position="707"/>
        <end position="731"/>
    </location>
</feature>
<dbReference type="KEGG" id="smo:SELMODRAFT_408147"/>
<evidence type="ECO:0000256" key="1">
    <source>
        <dbReference type="SAM" id="MobiDB-lite"/>
    </source>
</evidence>
<dbReference type="AlphaFoldDB" id="D8R7C5"/>
<accession>D8R7C5</accession>
<reference evidence="4 5" key="1">
    <citation type="journal article" date="2011" name="Science">
        <title>The Selaginella genome identifies genetic changes associated with the evolution of vascular plants.</title>
        <authorList>
            <person name="Banks J.A."/>
            <person name="Nishiyama T."/>
            <person name="Hasebe M."/>
            <person name="Bowman J.L."/>
            <person name="Gribskov M."/>
            <person name="dePamphilis C."/>
            <person name="Albert V.A."/>
            <person name="Aono N."/>
            <person name="Aoyama T."/>
            <person name="Ambrose B.A."/>
            <person name="Ashton N.W."/>
            <person name="Axtell M.J."/>
            <person name="Barker E."/>
            <person name="Barker M.S."/>
            <person name="Bennetzen J.L."/>
            <person name="Bonawitz N.D."/>
            <person name="Chapple C."/>
            <person name="Cheng C."/>
            <person name="Correa L.G."/>
            <person name="Dacre M."/>
            <person name="DeBarry J."/>
            <person name="Dreyer I."/>
            <person name="Elias M."/>
            <person name="Engstrom E.M."/>
            <person name="Estelle M."/>
            <person name="Feng L."/>
            <person name="Finet C."/>
            <person name="Floyd S.K."/>
            <person name="Frommer W.B."/>
            <person name="Fujita T."/>
            <person name="Gramzow L."/>
            <person name="Gutensohn M."/>
            <person name="Harholt J."/>
            <person name="Hattori M."/>
            <person name="Heyl A."/>
            <person name="Hirai T."/>
            <person name="Hiwatashi Y."/>
            <person name="Ishikawa M."/>
            <person name="Iwata M."/>
            <person name="Karol K.G."/>
            <person name="Koehler B."/>
            <person name="Kolukisaoglu U."/>
            <person name="Kubo M."/>
            <person name="Kurata T."/>
            <person name="Lalonde S."/>
            <person name="Li K."/>
            <person name="Li Y."/>
            <person name="Litt A."/>
            <person name="Lyons E."/>
            <person name="Manning G."/>
            <person name="Maruyama T."/>
            <person name="Michael T.P."/>
            <person name="Mikami K."/>
            <person name="Miyazaki S."/>
            <person name="Morinaga S."/>
            <person name="Murata T."/>
            <person name="Mueller-Roeber B."/>
            <person name="Nelson D.R."/>
            <person name="Obara M."/>
            <person name="Oguri Y."/>
            <person name="Olmstead R.G."/>
            <person name="Onodera N."/>
            <person name="Petersen B.L."/>
            <person name="Pils B."/>
            <person name="Prigge M."/>
            <person name="Rensing S.A."/>
            <person name="Riano-Pachon D.M."/>
            <person name="Roberts A.W."/>
            <person name="Sato Y."/>
            <person name="Scheller H.V."/>
            <person name="Schulz B."/>
            <person name="Schulz C."/>
            <person name="Shakirov E.V."/>
            <person name="Shibagaki N."/>
            <person name="Shinohara N."/>
            <person name="Shippen D.E."/>
            <person name="Soerensen I."/>
            <person name="Sotooka R."/>
            <person name="Sugimoto N."/>
            <person name="Sugita M."/>
            <person name="Sumikawa N."/>
            <person name="Tanurdzic M."/>
            <person name="Theissen G."/>
            <person name="Ulvskov P."/>
            <person name="Wakazuki S."/>
            <person name="Weng J.K."/>
            <person name="Willats W.W."/>
            <person name="Wipf D."/>
            <person name="Wolf P.G."/>
            <person name="Yang L."/>
            <person name="Zimmer A.D."/>
            <person name="Zhu Q."/>
            <person name="Mitros T."/>
            <person name="Hellsten U."/>
            <person name="Loque D."/>
            <person name="Otillar R."/>
            <person name="Salamov A."/>
            <person name="Schmutz J."/>
            <person name="Shapiro H."/>
            <person name="Lindquist E."/>
            <person name="Lucas S."/>
            <person name="Rokhsar D."/>
            <person name="Grigoriev I.V."/>
        </authorList>
    </citation>
    <scope>NUCLEOTIDE SEQUENCE [LARGE SCALE GENOMIC DNA]</scope>
</reference>
<organism evidence="5">
    <name type="scientific">Selaginella moellendorffii</name>
    <name type="common">Spikemoss</name>
    <dbReference type="NCBI Taxonomy" id="88036"/>
    <lineage>
        <taxon>Eukaryota</taxon>
        <taxon>Viridiplantae</taxon>
        <taxon>Streptophyta</taxon>
        <taxon>Embryophyta</taxon>
        <taxon>Tracheophyta</taxon>
        <taxon>Lycopodiopsida</taxon>
        <taxon>Selaginellales</taxon>
        <taxon>Selaginellaceae</taxon>
        <taxon>Selaginella</taxon>
    </lineage>
</organism>
<feature type="compositionally biased region" description="Basic and acidic residues" evidence="1">
    <location>
        <begin position="517"/>
        <end position="526"/>
    </location>
</feature>
<keyword evidence="5" id="KW-1185">Reference proteome</keyword>
<dbReference type="InParanoid" id="D8R7C5"/>
<evidence type="ECO:0000313" key="5">
    <source>
        <dbReference type="Proteomes" id="UP000001514"/>
    </source>
</evidence>
<keyword evidence="2" id="KW-0472">Membrane</keyword>
<dbReference type="Pfam" id="PF04765">
    <property type="entry name" value="TOD1_MUCI70"/>
    <property type="match status" value="1"/>
</dbReference>
<name>D8R7C5_SELML</name>
<feature type="transmembrane region" description="Helical" evidence="2">
    <location>
        <begin position="743"/>
        <end position="760"/>
    </location>
</feature>
<feature type="transmembrane region" description="Helical" evidence="2">
    <location>
        <begin position="807"/>
        <end position="826"/>
    </location>
</feature>
<keyword evidence="2" id="KW-1133">Transmembrane helix</keyword>
<gene>
    <name evidence="4" type="ORF">SELMODRAFT_408147</name>
</gene>
<proteinExistence type="predicted"/>
<dbReference type="PANTHER" id="PTHR12956:SF13">
    <property type="entry name" value="ALKALINE CERAMIDASE TOD1"/>
    <property type="match status" value="1"/>
</dbReference>
<dbReference type="eggNOG" id="ENOG502QV59">
    <property type="taxonomic scope" value="Eukaryota"/>
</dbReference>
<dbReference type="InterPro" id="IPR006852">
    <property type="entry name" value="TOD1_MUCI70"/>
</dbReference>
<dbReference type="HOGENOM" id="CLU_338428_0_0_1"/>
<dbReference type="Gramene" id="EFJ31499">
    <property type="protein sequence ID" value="EFJ31499"/>
    <property type="gene ID" value="SELMODRAFT_408147"/>
</dbReference>
<feature type="region of interest" description="Disordered" evidence="1">
    <location>
        <begin position="446"/>
        <end position="530"/>
    </location>
</feature>
<dbReference type="STRING" id="88036.D8R7C5"/>
<sequence length="841" mass="94643">MGKPFIVLVTCNLMVVLWVSWSLINDGDVIKRMIAFSSSHPVIRLLPPTSFKDPPLPQGHPCLRFQSPCWFGKCQVCYLPVDQALKALPPKGIFPELILSKLAYLHRADSRNSTPFGGSFSLEERERSFKIQESMEVPCGFTRAGVEPGREGSGFEIQDEADMDYLRECRGIVVASAIFGNYDVLKPPKKLSSTSARTTLESFRIEGAQAGAWRTILVRSNAYEGDNRYKGKIPKMLLHRLVPNARFSIWIDAKLQMVVDPIQILERFLWRSNDTMAISNHFERADAFQEAEAIIRERRYHSKAKLDAQMDFYRTHEGLLPYDRAARMPLVSDVPESCVVLREHTPLTNLFSCLWFNELDRFTPRDQRAMAVESDDPDENAVIDALGKTMAGLVTVSRANDGVEFLAELLGVLARGHLCQVSSLETTESIVEDLVESFSTSYSDLKEKRGDRSSSVEDLGDRRSGGRIFRERERERERSSSQVTAKDGGKCRCSKDFQRSRRDFTRVSQQSGAPRPEITDPEKESIVEEDGFVEGKSQEQYHEVEEMEYFVEEEEDSRGTEELVAFTTGSSVAIFQETLMEQRRSNSLKEMELVCAMRGLKLKERELDMQEASIDIGKETLDVNKSTLKFNVSKAGRDEMAAACADFRSSTSDYFLAGLLIMFAFTAFCVWRNLPEWFSTLRDSCSATPATKQAWYNFVGSITGNTNYWLCIARGSAGAILGVLLCLLLLFICKKTLSSTKRAMPMTIFMVGGSCVGVVGKEIVYLLGGQGWNWMVVWLLSCLVHACTHFFTEFFIKLLSRGRVVKILFHSTLAVGLPLGAGLAGFPSFTQNQRVYNKTDT</sequence>
<feature type="transmembrane region" description="Helical" evidence="2">
    <location>
        <begin position="6"/>
        <end position="24"/>
    </location>
</feature>
<dbReference type="PANTHER" id="PTHR12956">
    <property type="entry name" value="ALKALINE CERAMIDASE-RELATED"/>
    <property type="match status" value="1"/>
</dbReference>
<feature type="domain" description="TOD1/MUCI70 glycosyltransferase-like" evidence="3">
    <location>
        <begin position="109"/>
        <end position="372"/>
    </location>
</feature>
<feature type="compositionally biased region" description="Basic and acidic residues" evidence="1">
    <location>
        <begin position="446"/>
        <end position="479"/>
    </location>
</feature>
<dbReference type="Proteomes" id="UP000001514">
    <property type="component" value="Unassembled WGS sequence"/>
</dbReference>
<protein>
    <recommendedName>
        <fullName evidence="3">TOD1/MUCI70 glycosyltransferase-like domain-containing protein</fullName>
    </recommendedName>
</protein>
<dbReference type="EMBL" id="GL377573">
    <property type="protein sequence ID" value="EFJ31499.1"/>
    <property type="molecule type" value="Genomic_DNA"/>
</dbReference>
<evidence type="ECO:0000256" key="2">
    <source>
        <dbReference type="SAM" id="Phobius"/>
    </source>
</evidence>
<feature type="compositionally biased region" description="Basic and acidic residues" evidence="1">
    <location>
        <begin position="487"/>
        <end position="505"/>
    </location>
</feature>